<dbReference type="PANTHER" id="PTHR21314">
    <property type="entry name" value="QUEUOSINE 5'-PHOSPHATE N-GLYCOSYLASE_HYDROLASE-RELATED"/>
    <property type="match status" value="1"/>
</dbReference>
<keyword evidence="1" id="KW-0378">Hydrolase</keyword>
<sequence>MKSKNNENPVRTTTLEVVSRAKDVVINKEKVKEVAEAWIKEGVSSPGWLYDMHYVSKDEETMLTYYILLDSLNFCFWPSSHKKKKWYIVHERKQYNGYFGLSLTLRKFFETQKEKANFEYLKSISYKEFVSLLGGKGDLQLTRERSAIVRGVSEVICKKYKGSAIRFVESSNRKLSVLIPKIAQELPSFNDVAYAGSKKIYLWKRAQILGLDIYGAFEGKGKGYFEDPEYATAFPDYKLPQILRFWGIFEYSKSLAKRVDEEKLIKPGSREEIGIRSATVWAVEYLCDELKKYGRNFHAYEVDWILWNKSQEIKLDKPYHHTKTVFY</sequence>
<dbReference type="PANTHER" id="PTHR21314:SF0">
    <property type="entry name" value="QUEUOSINE 5'-PHOSPHATE N-GLYCOSYLASE_HYDROLASE"/>
    <property type="match status" value="1"/>
</dbReference>
<dbReference type="InterPro" id="IPR019438">
    <property type="entry name" value="Q_salvage"/>
</dbReference>
<dbReference type="EMBL" id="MHJI01000025">
    <property type="protein sequence ID" value="OGY65063.1"/>
    <property type="molecule type" value="Genomic_DNA"/>
</dbReference>
<reference evidence="6 7" key="1">
    <citation type="journal article" date="2016" name="Nat. Commun.">
        <title>Thousands of microbial genomes shed light on interconnected biogeochemical processes in an aquifer system.</title>
        <authorList>
            <person name="Anantharaman K."/>
            <person name="Brown C.T."/>
            <person name="Hug L.A."/>
            <person name="Sharon I."/>
            <person name="Castelle C.J."/>
            <person name="Probst A.J."/>
            <person name="Thomas B.C."/>
            <person name="Singh A."/>
            <person name="Wilkins M.J."/>
            <person name="Karaoz U."/>
            <person name="Brodie E.L."/>
            <person name="Williams K.H."/>
            <person name="Hubbard S.S."/>
            <person name="Banfield J.F."/>
        </authorList>
    </citation>
    <scope>NUCLEOTIDE SEQUENCE [LARGE SCALE GENOMIC DNA]</scope>
</reference>
<dbReference type="Pfam" id="PF10343">
    <property type="entry name" value="Q_salvage"/>
    <property type="match status" value="1"/>
</dbReference>
<comment type="caution">
    <text evidence="6">The sequence shown here is derived from an EMBL/GenBank/DDBJ whole genome shotgun (WGS) entry which is preliminary data.</text>
</comment>
<proteinExistence type="inferred from homology"/>
<evidence type="ECO:0000256" key="4">
    <source>
        <dbReference type="ARBA" id="ARBA00035393"/>
    </source>
</evidence>
<evidence type="ECO:0000256" key="2">
    <source>
        <dbReference type="ARBA" id="ARBA00035119"/>
    </source>
</evidence>
<accession>A0A1G1ZKC0</accession>
<dbReference type="GO" id="GO:0006400">
    <property type="term" value="P:tRNA modification"/>
    <property type="evidence" value="ECO:0007669"/>
    <property type="project" value="TreeGrafter"/>
</dbReference>
<organism evidence="6 7">
    <name type="scientific">Candidatus Harrisonbacteria bacterium RIFCSPLOWO2_01_FULL_40_28</name>
    <dbReference type="NCBI Taxonomy" id="1798406"/>
    <lineage>
        <taxon>Bacteria</taxon>
        <taxon>Candidatus Harrisoniibacteriota</taxon>
    </lineage>
</organism>
<evidence type="ECO:0000256" key="3">
    <source>
        <dbReference type="ARBA" id="ARBA00035306"/>
    </source>
</evidence>
<name>A0A1G1ZKC0_9BACT</name>
<evidence type="ECO:0000313" key="7">
    <source>
        <dbReference type="Proteomes" id="UP000178517"/>
    </source>
</evidence>
<comment type="similarity">
    <text evidence="2">Belongs to the QNG1 protein family.</text>
</comment>
<evidence type="ECO:0000256" key="1">
    <source>
        <dbReference type="ARBA" id="ARBA00022801"/>
    </source>
</evidence>
<gene>
    <name evidence="6" type="ORF">A3A04_02665</name>
</gene>
<comment type="catalytic activity">
    <reaction evidence="5">
        <text>queuosine 5'-phosphate + H2O = queuine + D-ribose 5-phosphate</text>
        <dbReference type="Rhea" id="RHEA:75387"/>
        <dbReference type="ChEBI" id="CHEBI:15377"/>
        <dbReference type="ChEBI" id="CHEBI:17433"/>
        <dbReference type="ChEBI" id="CHEBI:78346"/>
        <dbReference type="ChEBI" id="CHEBI:194371"/>
    </reaction>
    <physiologicalReaction direction="left-to-right" evidence="5">
        <dbReference type="Rhea" id="RHEA:75388"/>
    </physiologicalReaction>
</comment>
<protein>
    <recommendedName>
        <fullName evidence="3">Queuosine 5'-phosphate N-glycosylase/hydrolase</fullName>
    </recommendedName>
    <alternativeName>
        <fullName evidence="4">Queuosine-nucleotide N-glycosylase/hydrolase</fullName>
    </alternativeName>
</protein>
<dbReference type="GO" id="GO:0016787">
    <property type="term" value="F:hydrolase activity"/>
    <property type="evidence" value="ECO:0007669"/>
    <property type="project" value="UniProtKB-KW"/>
</dbReference>
<dbReference type="Proteomes" id="UP000178517">
    <property type="component" value="Unassembled WGS sequence"/>
</dbReference>
<dbReference type="AlphaFoldDB" id="A0A1G1ZKC0"/>
<evidence type="ECO:0000256" key="5">
    <source>
        <dbReference type="ARBA" id="ARBA00048204"/>
    </source>
</evidence>
<dbReference type="STRING" id="1798406.A3A04_02665"/>
<evidence type="ECO:0000313" key="6">
    <source>
        <dbReference type="EMBL" id="OGY65063.1"/>
    </source>
</evidence>